<dbReference type="EMBL" id="MK524498">
    <property type="protein sequence ID" value="QBI97134.1"/>
    <property type="molecule type" value="Genomic_DNA"/>
</dbReference>
<evidence type="ECO:0000313" key="2">
    <source>
        <dbReference type="EMBL" id="QBI97134.1"/>
    </source>
</evidence>
<dbReference type="Proteomes" id="UP000292359">
    <property type="component" value="Genome"/>
</dbReference>
<gene>
    <name evidence="2" type="primary">70</name>
    <name evidence="2" type="ORF">SEA_CHILL_70</name>
</gene>
<reference evidence="2 3" key="1">
    <citation type="submission" date="2019-02" db="EMBL/GenBank/DDBJ databases">
        <authorList>
            <person name="Smith-Caldas M."/>
            <person name="Herren C.D."/>
            <person name="Brown D."/>
            <person name="Anderson M.S."/>
            <person name="Chang A.W."/>
            <person name="Thornton M."/>
            <person name="Vars S.J."/>
            <person name="Wagner K.E."/>
            <person name="Wiebe P.L."/>
            <person name="Williams T."/>
            <person name="Castro-Ross A.M."/>
            <person name="Dorman V.D."/>
            <person name="Ernzen L.G."/>
            <person name="Horn C.M."/>
            <person name="Hughes G.R."/>
            <person name="Hulsing B.D."/>
            <person name="Pohl A."/>
            <person name="Wiebe P."/>
            <person name="Fryberger R."/>
            <person name="Garlena R.A."/>
            <person name="Russell D.A."/>
            <person name="Pope W.H."/>
            <person name="Deborah J.-S."/>
            <person name="Hatfull G.F."/>
        </authorList>
    </citation>
    <scope>NUCLEOTIDE SEQUENCE [LARGE SCALE GENOMIC DNA]</scope>
</reference>
<accession>A0A481VT83</accession>
<feature type="compositionally biased region" description="Basic residues" evidence="1">
    <location>
        <begin position="1"/>
        <end position="17"/>
    </location>
</feature>
<evidence type="ECO:0000313" key="3">
    <source>
        <dbReference type="Proteomes" id="UP000292359"/>
    </source>
</evidence>
<evidence type="ECO:0000256" key="1">
    <source>
        <dbReference type="SAM" id="MobiDB-lite"/>
    </source>
</evidence>
<protein>
    <submittedName>
        <fullName evidence="2">Uncharacterized protein</fullName>
    </submittedName>
</protein>
<feature type="region of interest" description="Disordered" evidence="1">
    <location>
        <begin position="1"/>
        <end position="26"/>
    </location>
</feature>
<name>A0A481VT83_9CAUD</name>
<feature type="region of interest" description="Disordered" evidence="1">
    <location>
        <begin position="142"/>
        <end position="174"/>
    </location>
</feature>
<sequence>MGKKKKRVGKPGPKHNPLKLVGGGGEDSAARVTKVIQNMLKPPETVLAHIQRVGAPFWVAPFGVSQEGEQYARPCLVVPYDDLISAELAHLAAGGELAETYTEEARKASLAAARSVAGAQPKSDLDPTSILAQVKKMQQQVHGAQSRVADTVSKIEPTELSDEERDELLRKLQG</sequence>
<organism evidence="2 3">
    <name type="scientific">Mycobacterium phage Chill</name>
    <dbReference type="NCBI Taxonomy" id="2530124"/>
    <lineage>
        <taxon>Viruses</taxon>
        <taxon>Duplodnaviria</taxon>
        <taxon>Heunggongvirae</taxon>
        <taxon>Uroviricota</taxon>
        <taxon>Caudoviricetes</taxon>
        <taxon>Dclasvirinae</taxon>
        <taxon>Plotvirus</taxon>
        <taxon>Plotvirus plot</taxon>
    </lineage>
</organism>
<proteinExistence type="predicted"/>